<dbReference type="EMBL" id="JAESVG020000005">
    <property type="protein sequence ID" value="KAG8627497.1"/>
    <property type="molecule type" value="Genomic_DNA"/>
</dbReference>
<feature type="coiled-coil region" evidence="1">
    <location>
        <begin position="36"/>
        <end position="77"/>
    </location>
</feature>
<proteinExistence type="predicted"/>
<accession>A0A8K0PGF7</accession>
<keyword evidence="1" id="KW-0175">Coiled coil</keyword>
<feature type="compositionally biased region" description="Polar residues" evidence="2">
    <location>
        <begin position="112"/>
        <end position="123"/>
    </location>
</feature>
<gene>
    <name evidence="3" type="ORF">KVT40_004980</name>
</gene>
<evidence type="ECO:0000313" key="4">
    <source>
        <dbReference type="Proteomes" id="UP000809789"/>
    </source>
</evidence>
<name>A0A8K0PGF7_9PEZI</name>
<keyword evidence="4" id="KW-1185">Reference proteome</keyword>
<comment type="caution">
    <text evidence="3">The sequence shown here is derived from an EMBL/GenBank/DDBJ whole genome shotgun (WGS) entry which is preliminary data.</text>
</comment>
<dbReference type="OrthoDB" id="5408734at2759"/>
<protein>
    <submittedName>
        <fullName evidence="3">Uncharacterized protein</fullName>
    </submittedName>
</protein>
<feature type="region of interest" description="Disordered" evidence="2">
    <location>
        <begin position="98"/>
        <end position="146"/>
    </location>
</feature>
<organism evidence="3 4">
    <name type="scientific">Elsinoe batatas</name>
    <dbReference type="NCBI Taxonomy" id="2601811"/>
    <lineage>
        <taxon>Eukaryota</taxon>
        <taxon>Fungi</taxon>
        <taxon>Dikarya</taxon>
        <taxon>Ascomycota</taxon>
        <taxon>Pezizomycotina</taxon>
        <taxon>Dothideomycetes</taxon>
        <taxon>Dothideomycetidae</taxon>
        <taxon>Myriangiales</taxon>
        <taxon>Elsinoaceae</taxon>
        <taxon>Elsinoe</taxon>
    </lineage>
</organism>
<dbReference type="AlphaFoldDB" id="A0A8K0PGF7"/>
<sequence length="165" mass="17450">MASNNATPSLSAEPETHAAKNFGADLDAVFGIDKPLVELSQKVQEKKKEVDSQASELAAIENRLKEAEAKLAQVTGSAPPTPAKSNSIPIIEPNYAHATPAQSRPAIPPKDTSANFSRPQAQETIPRKPMNGRQDSLGLPPIPGAMPVTLAETRASEYMASGNAR</sequence>
<evidence type="ECO:0000256" key="2">
    <source>
        <dbReference type="SAM" id="MobiDB-lite"/>
    </source>
</evidence>
<reference evidence="3" key="1">
    <citation type="submission" date="2021-07" db="EMBL/GenBank/DDBJ databases">
        <title>Elsinoe batatas strain:CRI-CJ2 Genome sequencing and assembly.</title>
        <authorList>
            <person name="Huang L."/>
        </authorList>
    </citation>
    <scope>NUCLEOTIDE SEQUENCE</scope>
    <source>
        <strain evidence="3">CRI-CJ2</strain>
    </source>
</reference>
<evidence type="ECO:0000313" key="3">
    <source>
        <dbReference type="EMBL" id="KAG8627497.1"/>
    </source>
</evidence>
<dbReference type="Proteomes" id="UP000809789">
    <property type="component" value="Unassembled WGS sequence"/>
</dbReference>
<evidence type="ECO:0000256" key="1">
    <source>
        <dbReference type="SAM" id="Coils"/>
    </source>
</evidence>